<protein>
    <recommendedName>
        <fullName evidence="7">Derlin</fullName>
    </recommendedName>
</protein>
<feature type="compositionally biased region" description="Basic and acidic residues" evidence="8">
    <location>
        <begin position="332"/>
        <end position="348"/>
    </location>
</feature>
<evidence type="ECO:0000256" key="5">
    <source>
        <dbReference type="ARBA" id="ARBA00022989"/>
    </source>
</evidence>
<keyword evidence="5 7" id="KW-1133">Transmembrane helix</keyword>
<keyword evidence="3 7" id="KW-0812">Transmembrane</keyword>
<keyword evidence="10" id="KW-1185">Reference proteome</keyword>
<comment type="caution">
    <text evidence="7">Lacks conserved residue(s) required for the propagation of feature annotation.</text>
</comment>
<comment type="function">
    <text evidence="7">May be involved in the degradation of misfolded endoplasmic reticulum (ER) luminal proteins.</text>
</comment>
<dbReference type="Proteomes" id="UP000268321">
    <property type="component" value="Unassembled WGS sequence"/>
</dbReference>
<reference evidence="10" key="1">
    <citation type="journal article" date="2018" name="Nat. Microbiol.">
        <title>Leveraging single-cell genomics to expand the fungal tree of life.</title>
        <authorList>
            <person name="Ahrendt S.R."/>
            <person name="Quandt C.A."/>
            <person name="Ciobanu D."/>
            <person name="Clum A."/>
            <person name="Salamov A."/>
            <person name="Andreopoulos B."/>
            <person name="Cheng J.F."/>
            <person name="Woyke T."/>
            <person name="Pelin A."/>
            <person name="Henrissat B."/>
            <person name="Reynolds N.K."/>
            <person name="Benny G.L."/>
            <person name="Smith M.E."/>
            <person name="James T.Y."/>
            <person name="Grigoriev I.V."/>
        </authorList>
    </citation>
    <scope>NUCLEOTIDE SEQUENCE [LARGE SCALE GENOMIC DNA]</scope>
    <source>
        <strain evidence="10">Baker2002</strain>
    </source>
</reference>
<dbReference type="InterPro" id="IPR007599">
    <property type="entry name" value="DER1"/>
</dbReference>
<dbReference type="GO" id="GO:0005789">
    <property type="term" value="C:endoplasmic reticulum membrane"/>
    <property type="evidence" value="ECO:0007669"/>
    <property type="project" value="UniProtKB-SubCell"/>
</dbReference>
<dbReference type="PANTHER" id="PTHR11009">
    <property type="entry name" value="DER1-LIKE PROTEIN, DERLIN"/>
    <property type="match status" value="1"/>
</dbReference>
<feature type="region of interest" description="Disordered" evidence="8">
    <location>
        <begin position="323"/>
        <end position="377"/>
    </location>
</feature>
<evidence type="ECO:0000256" key="4">
    <source>
        <dbReference type="ARBA" id="ARBA00022824"/>
    </source>
</evidence>
<proteinExistence type="inferred from homology"/>
<dbReference type="GO" id="GO:0006950">
    <property type="term" value="P:response to stress"/>
    <property type="evidence" value="ECO:0007669"/>
    <property type="project" value="UniProtKB-ARBA"/>
</dbReference>
<name>A0A4P9ZAY0_9ASCO</name>
<dbReference type="EMBL" id="ML004469">
    <property type="protein sequence ID" value="RKP29984.1"/>
    <property type="molecule type" value="Genomic_DNA"/>
</dbReference>
<feature type="transmembrane region" description="Helical" evidence="7">
    <location>
        <begin position="221"/>
        <end position="238"/>
    </location>
</feature>
<feature type="transmembrane region" description="Helical" evidence="7">
    <location>
        <begin position="15"/>
        <end position="33"/>
    </location>
</feature>
<dbReference type="OrthoDB" id="1716531at2759"/>
<dbReference type="Pfam" id="PF04511">
    <property type="entry name" value="DER1"/>
    <property type="match status" value="1"/>
</dbReference>
<evidence type="ECO:0000313" key="9">
    <source>
        <dbReference type="EMBL" id="RKP29984.1"/>
    </source>
</evidence>
<evidence type="ECO:0000256" key="8">
    <source>
        <dbReference type="SAM" id="MobiDB-lite"/>
    </source>
</evidence>
<evidence type="ECO:0000256" key="3">
    <source>
        <dbReference type="ARBA" id="ARBA00022692"/>
    </source>
</evidence>
<gene>
    <name evidence="9" type="ORF">METBISCDRAFT_17363</name>
</gene>
<evidence type="ECO:0000256" key="1">
    <source>
        <dbReference type="ARBA" id="ARBA00004477"/>
    </source>
</evidence>
<accession>A0A4P9ZAY0</accession>
<keyword evidence="6 7" id="KW-0472">Membrane</keyword>
<dbReference type="AlphaFoldDB" id="A0A4P9ZAY0"/>
<comment type="subcellular location">
    <subcellularLocation>
        <location evidence="1 7">Endoplasmic reticulum membrane</location>
        <topology evidence="1 7">Multi-pass membrane protein</topology>
    </subcellularLocation>
</comment>
<keyword evidence="4 7" id="KW-0256">Endoplasmic reticulum</keyword>
<evidence type="ECO:0000313" key="10">
    <source>
        <dbReference type="Proteomes" id="UP000268321"/>
    </source>
</evidence>
<comment type="similarity">
    <text evidence="2 7">Belongs to the derlin family.</text>
</comment>
<organism evidence="9 10">
    <name type="scientific">Metschnikowia bicuspidata</name>
    <dbReference type="NCBI Taxonomy" id="27322"/>
    <lineage>
        <taxon>Eukaryota</taxon>
        <taxon>Fungi</taxon>
        <taxon>Dikarya</taxon>
        <taxon>Ascomycota</taxon>
        <taxon>Saccharomycotina</taxon>
        <taxon>Pichiomycetes</taxon>
        <taxon>Metschnikowiaceae</taxon>
        <taxon>Metschnikowia</taxon>
    </lineage>
</organism>
<feature type="transmembrane region" description="Helical" evidence="7">
    <location>
        <begin position="120"/>
        <end position="141"/>
    </location>
</feature>
<evidence type="ECO:0000256" key="2">
    <source>
        <dbReference type="ARBA" id="ARBA00008917"/>
    </source>
</evidence>
<evidence type="ECO:0000256" key="7">
    <source>
        <dbReference type="RuleBase" id="RU363059"/>
    </source>
</evidence>
<sequence length="377" mass="43382">MDVLNILDVSQSPVSLAWVGSILASSMSIYLNLLSPSKFTFVPARLKEEPWRLLLTFCFLGPPLMALIQNCYFMVKTVGLLEEVYTFSYGVVPQAWTFHLDEQLRAEAREIINRNRSRDFAYFIVQLGLTIATTVWLLSFLGMEPKIYFLGPALQRIMLYIRCRLYPEQQISIMGVGVKSKYAFAVSQFLDFLISDEYIHVMTILSKSPYFALRHFFTSQILYEAALGFCVGHFWWYLRYFYLDVMYNDSQDDWGIANSKVQQGKLSFQELLRYAITPIWYKYIMQNLGARQLRRILTEHANELAQATAARTMEEFRKRLDQISESQSADQEGTRISDDGPSDTHAEPENGSSLNDANIEEIATIEGSTGVQRIEIE</sequence>
<evidence type="ECO:0000256" key="6">
    <source>
        <dbReference type="ARBA" id="ARBA00023136"/>
    </source>
</evidence>